<keyword evidence="2" id="KW-1185">Reference proteome</keyword>
<dbReference type="RefSeq" id="WP_067005014.1">
    <property type="nucleotide sequence ID" value="NZ_BNDU01000006.1"/>
</dbReference>
<reference evidence="1 2" key="1">
    <citation type="submission" date="2015-10" db="EMBL/GenBank/DDBJ databases">
        <title>Draft genome sequence of Streptomyces cellostaticus DSM 40189, type strain for the species Streptomyces cellostaticus.</title>
        <authorList>
            <person name="Ruckert C."/>
            <person name="Winkler A."/>
            <person name="Kalinowski J."/>
            <person name="Kampfer P."/>
            <person name="Glaeser S."/>
        </authorList>
    </citation>
    <scope>NUCLEOTIDE SEQUENCE [LARGE SCALE GENOMIC DNA]</scope>
    <source>
        <strain evidence="1 2">DSM 40189</strain>
    </source>
</reference>
<evidence type="ECO:0000313" key="1">
    <source>
        <dbReference type="EMBL" id="KUM92876.1"/>
    </source>
</evidence>
<dbReference type="EMBL" id="LMWL01000056">
    <property type="protein sequence ID" value="KUM92876.1"/>
    <property type="molecule type" value="Genomic_DNA"/>
</dbReference>
<name>A0A101NGN3_9ACTN</name>
<gene>
    <name evidence="1" type="ORF">AQI88_29740</name>
</gene>
<protein>
    <submittedName>
        <fullName evidence="1">Uncharacterized protein</fullName>
    </submittedName>
</protein>
<comment type="caution">
    <text evidence="1">The sequence shown here is derived from an EMBL/GenBank/DDBJ whole genome shotgun (WGS) entry which is preliminary data.</text>
</comment>
<organism evidence="1 2">
    <name type="scientific">Streptomyces cellostaticus</name>
    <dbReference type="NCBI Taxonomy" id="67285"/>
    <lineage>
        <taxon>Bacteria</taxon>
        <taxon>Bacillati</taxon>
        <taxon>Actinomycetota</taxon>
        <taxon>Actinomycetes</taxon>
        <taxon>Kitasatosporales</taxon>
        <taxon>Streptomycetaceae</taxon>
        <taxon>Streptomyces</taxon>
    </lineage>
</organism>
<sequence length="70" mass="7466">MVYEPAVVVVTAEHDGTGAGQLTEWPQFSHFDPHRHAVHAASPKAIDGHGTLDADTRHEAGWRVGALGCP</sequence>
<proteinExistence type="predicted"/>
<dbReference type="Proteomes" id="UP000054241">
    <property type="component" value="Unassembled WGS sequence"/>
</dbReference>
<accession>A0A101NGN3</accession>
<evidence type="ECO:0000313" key="2">
    <source>
        <dbReference type="Proteomes" id="UP000054241"/>
    </source>
</evidence>
<dbReference type="AlphaFoldDB" id="A0A101NGN3"/>
<dbReference type="STRING" id="67285.AQI88_29740"/>